<dbReference type="EMBL" id="JBHTMK010000005">
    <property type="protein sequence ID" value="MFD1364657.1"/>
    <property type="molecule type" value="Genomic_DNA"/>
</dbReference>
<name>A0ABW4A1Y6_9ACTN</name>
<keyword evidence="2" id="KW-1185">Reference proteome</keyword>
<comment type="caution">
    <text evidence="1">The sequence shown here is derived from an EMBL/GenBank/DDBJ whole genome shotgun (WGS) entry which is preliminary data.</text>
</comment>
<accession>A0ABW4A1Y6</accession>
<protein>
    <submittedName>
        <fullName evidence="1">Uncharacterized protein</fullName>
    </submittedName>
</protein>
<proteinExistence type="predicted"/>
<organism evidence="1 2">
    <name type="scientific">Actinoplanes sichuanensis</name>
    <dbReference type="NCBI Taxonomy" id="512349"/>
    <lineage>
        <taxon>Bacteria</taxon>
        <taxon>Bacillati</taxon>
        <taxon>Actinomycetota</taxon>
        <taxon>Actinomycetes</taxon>
        <taxon>Micromonosporales</taxon>
        <taxon>Micromonosporaceae</taxon>
        <taxon>Actinoplanes</taxon>
    </lineage>
</organism>
<gene>
    <name evidence="1" type="ORF">ACFQ5G_04770</name>
</gene>
<evidence type="ECO:0000313" key="1">
    <source>
        <dbReference type="EMBL" id="MFD1364657.1"/>
    </source>
</evidence>
<dbReference type="Proteomes" id="UP001597183">
    <property type="component" value="Unassembled WGS sequence"/>
</dbReference>
<dbReference type="RefSeq" id="WP_317791506.1">
    <property type="nucleotide sequence ID" value="NZ_AP028461.1"/>
</dbReference>
<sequence length="140" mass="15752">MTLYYIAIYHNTDSQFRPYQPHHALTKVISHRRHLPAATTPEQIAGWAFHLFNADLGDLQASRGKTDADELDFLLACTYRLLHLRSLSVGDVVAVTTAECTTWLACDPIGWRRIAIPQHRTGTALSAATVYDHLRHGDDE</sequence>
<reference evidence="2" key="1">
    <citation type="journal article" date="2019" name="Int. J. Syst. Evol. Microbiol.">
        <title>The Global Catalogue of Microorganisms (GCM) 10K type strain sequencing project: providing services to taxonomists for standard genome sequencing and annotation.</title>
        <authorList>
            <consortium name="The Broad Institute Genomics Platform"/>
            <consortium name="The Broad Institute Genome Sequencing Center for Infectious Disease"/>
            <person name="Wu L."/>
            <person name="Ma J."/>
        </authorList>
    </citation>
    <scope>NUCLEOTIDE SEQUENCE [LARGE SCALE GENOMIC DNA]</scope>
    <source>
        <strain evidence="2">CCM 7526</strain>
    </source>
</reference>
<evidence type="ECO:0000313" key="2">
    <source>
        <dbReference type="Proteomes" id="UP001597183"/>
    </source>
</evidence>